<dbReference type="Proteomes" id="UP000738349">
    <property type="component" value="Unassembled WGS sequence"/>
</dbReference>
<protein>
    <submittedName>
        <fullName evidence="4">Uncharacterized protein</fullName>
    </submittedName>
</protein>
<comment type="caution">
    <text evidence="4">The sequence shown here is derived from an EMBL/GenBank/DDBJ whole genome shotgun (WGS) entry which is preliminary data.</text>
</comment>
<keyword evidence="5" id="KW-1185">Reference proteome</keyword>
<feature type="transmembrane region" description="Helical" evidence="2">
    <location>
        <begin position="249"/>
        <end position="271"/>
    </location>
</feature>
<evidence type="ECO:0000256" key="1">
    <source>
        <dbReference type="SAM" id="MobiDB-lite"/>
    </source>
</evidence>
<evidence type="ECO:0000256" key="2">
    <source>
        <dbReference type="SAM" id="Phobius"/>
    </source>
</evidence>
<accession>A0A9P9DPZ0</accession>
<feature type="chain" id="PRO_5040202711" evidence="3">
    <location>
        <begin position="28"/>
        <end position="319"/>
    </location>
</feature>
<reference evidence="4" key="1">
    <citation type="journal article" date="2021" name="Nat. Commun.">
        <title>Genetic determinants of endophytism in the Arabidopsis root mycobiome.</title>
        <authorList>
            <person name="Mesny F."/>
            <person name="Miyauchi S."/>
            <person name="Thiergart T."/>
            <person name="Pickel B."/>
            <person name="Atanasova L."/>
            <person name="Karlsson M."/>
            <person name="Huettel B."/>
            <person name="Barry K.W."/>
            <person name="Haridas S."/>
            <person name="Chen C."/>
            <person name="Bauer D."/>
            <person name="Andreopoulos W."/>
            <person name="Pangilinan J."/>
            <person name="LaButti K."/>
            <person name="Riley R."/>
            <person name="Lipzen A."/>
            <person name="Clum A."/>
            <person name="Drula E."/>
            <person name="Henrissat B."/>
            <person name="Kohler A."/>
            <person name="Grigoriev I.V."/>
            <person name="Martin F.M."/>
            <person name="Hacquard S."/>
        </authorList>
    </citation>
    <scope>NUCLEOTIDE SEQUENCE</scope>
    <source>
        <strain evidence="4">MPI-CAGE-AT-0147</strain>
    </source>
</reference>
<evidence type="ECO:0000313" key="4">
    <source>
        <dbReference type="EMBL" id="KAH7123143.1"/>
    </source>
</evidence>
<proteinExistence type="predicted"/>
<keyword evidence="2" id="KW-1133">Transmembrane helix</keyword>
<sequence length="319" mass="33801">MAKLSMKIQHTGSLLFVLANGMKVALAELPAPSTHRHRTTRIRMNNENNRGKTCSDNDLNTQGVQDNAECWPDRTSSVTQTNKELRGWGYYSPGISCPAGYEKRCSATGTADVSGFTFQFPLLESETGIGCCPTGYTCKFDWDADHAHTCYSIATTGSFPAVFCPSGKSNSFRYLELPTAAIVTGSGEDSVTVISTMILNAPLFQLIHQSTDITSSSHTATATGQSRISGTGTPANNSENGGLSIAAKAGIGGGVSGGVLLVIMAISFFLWKRNRVRGAVSTTEDPAPSVLKPELPAESVPRLDLNTPAISATVRSELA</sequence>
<dbReference type="OrthoDB" id="5429716at2759"/>
<evidence type="ECO:0000313" key="5">
    <source>
        <dbReference type="Proteomes" id="UP000738349"/>
    </source>
</evidence>
<evidence type="ECO:0000256" key="3">
    <source>
        <dbReference type="SAM" id="SignalP"/>
    </source>
</evidence>
<keyword evidence="2" id="KW-0812">Transmembrane</keyword>
<keyword evidence="2" id="KW-0472">Membrane</keyword>
<dbReference type="EMBL" id="JAGMUV010000023">
    <property type="protein sequence ID" value="KAH7123143.1"/>
    <property type="molecule type" value="Genomic_DNA"/>
</dbReference>
<gene>
    <name evidence="4" type="ORF">EDB81DRAFT_913280</name>
</gene>
<keyword evidence="3" id="KW-0732">Signal</keyword>
<dbReference type="AlphaFoldDB" id="A0A9P9DPZ0"/>
<feature type="region of interest" description="Disordered" evidence="1">
    <location>
        <begin position="217"/>
        <end position="236"/>
    </location>
</feature>
<feature type="signal peptide" evidence="3">
    <location>
        <begin position="1"/>
        <end position="27"/>
    </location>
</feature>
<name>A0A9P9DPZ0_9HYPO</name>
<organism evidence="4 5">
    <name type="scientific">Dactylonectria macrodidyma</name>
    <dbReference type="NCBI Taxonomy" id="307937"/>
    <lineage>
        <taxon>Eukaryota</taxon>
        <taxon>Fungi</taxon>
        <taxon>Dikarya</taxon>
        <taxon>Ascomycota</taxon>
        <taxon>Pezizomycotina</taxon>
        <taxon>Sordariomycetes</taxon>
        <taxon>Hypocreomycetidae</taxon>
        <taxon>Hypocreales</taxon>
        <taxon>Nectriaceae</taxon>
        <taxon>Dactylonectria</taxon>
    </lineage>
</organism>